<dbReference type="EMBL" id="JACHBF010000014">
    <property type="protein sequence ID" value="MBB6494058.1"/>
    <property type="molecule type" value="Genomic_DNA"/>
</dbReference>
<reference evidence="2 3" key="1">
    <citation type="submission" date="2020-02" db="EMBL/GenBank/DDBJ databases">
        <title>Draft genome sequence of Rhizobium tropici.</title>
        <authorList>
            <person name="Khayi S."/>
            <person name="Jemo M."/>
        </authorList>
    </citation>
    <scope>NUCLEOTIDE SEQUENCE [LARGE SCALE GENOMIC DNA]</scope>
    <source>
        <strain evidence="2 3">A12</strain>
    </source>
</reference>
<dbReference type="Pfam" id="PF03864">
    <property type="entry name" value="Phage_cap_E"/>
    <property type="match status" value="1"/>
</dbReference>
<keyword evidence="4" id="KW-1185">Reference proteome</keyword>
<accession>A0A6P1C330</accession>
<dbReference type="InterPro" id="IPR005564">
    <property type="entry name" value="Major_capsid_GpE"/>
</dbReference>
<protein>
    <submittedName>
        <fullName evidence="2">Major capsid protein</fullName>
    </submittedName>
</protein>
<dbReference type="AlphaFoldDB" id="A0A6P1C330"/>
<dbReference type="Proteomes" id="UP000471190">
    <property type="component" value="Unassembled WGS sequence"/>
</dbReference>
<sequence length="351" mass="38906">MPEIVLPYSNVDLTTEVNKLPNTFGLLNALGIAPGEPKRSRLVRIDYREGQIVVLSHQEPGGPGEISDDGVQSGIILSIPHFTHFENILVGDIDGLLEVVNGQITEASLDAELERKLITIRKNHSITREFLRLGMLRGEIKDGKLRTLYNLYDLFDVERKEVDFALGTAGTDVRQKCEEVSDHILTNAKGETVGGVEAVVDSKFFAKLISHSKVEKYWVQAQNSSLHTQLERQRLGGNWGRVFEFGDIVWREYKGGLPVKDNDGRIVTAKNVEDNSGSVYPSGTQSMFRTFDGPAYHIDRVNQAPGADEEGSIFISTKELDHGVGLELKSQSNMLAICKQPDCLVQVKTSN</sequence>
<dbReference type="Proteomes" id="UP000526625">
    <property type="component" value="Unassembled WGS sequence"/>
</dbReference>
<proteinExistence type="predicted"/>
<dbReference type="EMBL" id="JAADZA010000002">
    <property type="protein sequence ID" value="NEV09755.1"/>
    <property type="molecule type" value="Genomic_DNA"/>
</dbReference>
<evidence type="ECO:0000313" key="1">
    <source>
        <dbReference type="EMBL" id="MBB6494058.1"/>
    </source>
</evidence>
<evidence type="ECO:0000313" key="4">
    <source>
        <dbReference type="Proteomes" id="UP000526625"/>
    </source>
</evidence>
<evidence type="ECO:0000313" key="3">
    <source>
        <dbReference type="Proteomes" id="UP000471190"/>
    </source>
</evidence>
<dbReference type="RefSeq" id="WP_015340518.1">
    <property type="nucleotide sequence ID" value="NZ_JAADZA010000002.1"/>
</dbReference>
<gene>
    <name evidence="1" type="ORF">GGD45_004495</name>
    <name evidence="2" type="ORF">GXW80_02020</name>
</gene>
<name>A0A6P1C330_RHITR</name>
<evidence type="ECO:0000313" key="2">
    <source>
        <dbReference type="EMBL" id="NEV09755.1"/>
    </source>
</evidence>
<organism evidence="2 3">
    <name type="scientific">Rhizobium tropici</name>
    <dbReference type="NCBI Taxonomy" id="398"/>
    <lineage>
        <taxon>Bacteria</taxon>
        <taxon>Pseudomonadati</taxon>
        <taxon>Pseudomonadota</taxon>
        <taxon>Alphaproteobacteria</taxon>
        <taxon>Hyphomicrobiales</taxon>
        <taxon>Rhizobiaceae</taxon>
        <taxon>Rhizobium/Agrobacterium group</taxon>
        <taxon>Rhizobium</taxon>
    </lineage>
</organism>
<comment type="caution">
    <text evidence="2">The sequence shown here is derived from an EMBL/GenBank/DDBJ whole genome shotgun (WGS) entry which is preliminary data.</text>
</comment>
<reference evidence="1 4" key="2">
    <citation type="submission" date="2020-08" db="EMBL/GenBank/DDBJ databases">
        <title>Genomic Encyclopedia of Type Strains, Phase IV (KMG-V): Genome sequencing to study the core and pangenomes of soil and plant-associated prokaryotes.</title>
        <authorList>
            <person name="Whitman W."/>
        </authorList>
    </citation>
    <scope>NUCLEOTIDE SEQUENCE [LARGE SCALE GENOMIC DNA]</scope>
    <source>
        <strain evidence="1 4">SEMIA 4059</strain>
    </source>
</reference>